<dbReference type="EMBL" id="AAOA02000004">
    <property type="protein sequence ID" value="EAQ97249.1"/>
    <property type="molecule type" value="Genomic_DNA"/>
</dbReference>
<feature type="chain" id="PRO_5002664358" evidence="10">
    <location>
        <begin position="26"/>
        <end position="886"/>
    </location>
</feature>
<name>A4A9T2_9GAMM</name>
<dbReference type="STRING" id="314285.KT71_07714"/>
<sequence>MKSFSFTKSVLAVSVSAALASSAMAQQSGELEEVLITGSFIKGTAQNEASPVEVLDSGYIAKTGAVTIAELTSRLTVASGAENNPDSFTAGETQGTSNVNLRGLGLTSTLVLINGKRQTVAAAVANDGSVFVDTNTVPQAALERVEVLKEGATATYGSDAIAGVVNFITRQNFEGFEVSGGYQTTTESSQNTVDVNLLGGINIGDSTNLLLSGTFRQQDPLSSADRPFTTENAISTLGRSFIAIAPTNGSGAYAGSYSPGENIPDPACLDSELGVLVPQASGTRCGFLYGPRFNLVNDEEQTQLYGNLSHDFSDDLAMTIELGWTKNEVFDNPQSPTYPNLSFPLVFPGQAGSPFDQPVVWLGRPLGAESPSPFAPRDSETLRASIDLEGSLNSGWNWYAALTYSENDRTAVQPDTRTSRLNEGLAGVGGPNGDQTFNIFDPTQNSQEIIDFISDAQVTNRSTDMLVGDVVFSGDLFEMKAGTVGVAFGAQWREESYQIAFNDVATQQIDQDTGFAVPIDLIFQGGGRPVDESRSTYALFAEANIPLTDNIEVDIAGRYEDLESDSSFDPKIAIRWQATDALVLRASASSAFREPSLQQYFSQETALQGLVDPLNPGGALFVRVDTAGSVDLQPESSTNFNFGAIWDITNDMSVRVDYWRFDYEDVIVAESAQGKLNADPNGDSINRSATGQLAGVRTNYINASTVETDGIDVALDWMVPTDGFGQFGFNVTATHFLSYNIPCTAANARGCDGPGGTEDVAGFFNYDSFVRSIPETKVNGVIDWSMGNHSIALLGFYTSGYETTRTVDPRAASLGYNQDIDSWFTVDLQYAFDFEFGDNTATFTLGSKNVFDELPPRVYDAANFSYDPKQSDPRGRMVYGRVKVNF</sequence>
<dbReference type="InterPro" id="IPR039426">
    <property type="entry name" value="TonB-dep_rcpt-like"/>
</dbReference>
<evidence type="ECO:0000256" key="8">
    <source>
        <dbReference type="PROSITE-ProRule" id="PRU01360"/>
    </source>
</evidence>
<keyword evidence="3 8" id="KW-1134">Transmembrane beta strand</keyword>
<protein>
    <submittedName>
        <fullName evidence="13">Outer membrane receptor for ferrienterochelin and colicin</fullName>
    </submittedName>
</protein>
<comment type="caution">
    <text evidence="13">The sequence shown here is derived from an EMBL/GenBank/DDBJ whole genome shotgun (WGS) entry which is preliminary data.</text>
</comment>
<keyword evidence="5 9" id="KW-0798">TonB box</keyword>
<evidence type="ECO:0000259" key="11">
    <source>
        <dbReference type="Pfam" id="PF00593"/>
    </source>
</evidence>
<keyword evidence="7 8" id="KW-0998">Cell outer membrane</keyword>
<evidence type="ECO:0000256" key="1">
    <source>
        <dbReference type="ARBA" id="ARBA00004571"/>
    </source>
</evidence>
<evidence type="ECO:0000256" key="3">
    <source>
        <dbReference type="ARBA" id="ARBA00022452"/>
    </source>
</evidence>
<dbReference type="InterPro" id="IPR037066">
    <property type="entry name" value="Plug_dom_sf"/>
</dbReference>
<proteinExistence type="inferred from homology"/>
<keyword evidence="2 8" id="KW-0813">Transport</keyword>
<dbReference type="Gene3D" id="2.40.170.20">
    <property type="entry name" value="TonB-dependent receptor, beta-barrel domain"/>
    <property type="match status" value="1"/>
</dbReference>
<evidence type="ECO:0000256" key="5">
    <source>
        <dbReference type="ARBA" id="ARBA00023077"/>
    </source>
</evidence>
<dbReference type="RefSeq" id="WP_008293966.1">
    <property type="nucleotide sequence ID" value="NZ_CM002299.1"/>
</dbReference>
<dbReference type="OrthoDB" id="9805434at2"/>
<dbReference type="GO" id="GO:0009279">
    <property type="term" value="C:cell outer membrane"/>
    <property type="evidence" value="ECO:0007669"/>
    <property type="project" value="UniProtKB-SubCell"/>
</dbReference>
<keyword evidence="10" id="KW-0732">Signal</keyword>
<dbReference type="PANTHER" id="PTHR47234">
    <property type="match status" value="1"/>
</dbReference>
<evidence type="ECO:0000256" key="9">
    <source>
        <dbReference type="RuleBase" id="RU003357"/>
    </source>
</evidence>
<evidence type="ECO:0000256" key="4">
    <source>
        <dbReference type="ARBA" id="ARBA00022692"/>
    </source>
</evidence>
<reference evidence="13 14" key="1">
    <citation type="journal article" date="2007" name="Proc. Natl. Acad. Sci. U.S.A.">
        <title>Characterization of a marine gammaproteobacterium capable of aerobic anoxygenic photosynthesis.</title>
        <authorList>
            <person name="Fuchs B.M."/>
            <person name="Spring S."/>
            <person name="Teeling H."/>
            <person name="Quast C."/>
            <person name="Wulf J."/>
            <person name="Schattenhofer M."/>
            <person name="Yan S."/>
            <person name="Ferriera S."/>
            <person name="Johnson J."/>
            <person name="Glockner F.O."/>
            <person name="Amann R."/>
        </authorList>
    </citation>
    <scope>NUCLEOTIDE SEQUENCE [LARGE SCALE GENOMIC DNA]</scope>
    <source>
        <strain evidence="13">KT71</strain>
    </source>
</reference>
<gene>
    <name evidence="13" type="ORF">KT71_07714</name>
</gene>
<feature type="domain" description="TonB-dependent receptor plug" evidence="12">
    <location>
        <begin position="46"/>
        <end position="164"/>
    </location>
</feature>
<evidence type="ECO:0000256" key="10">
    <source>
        <dbReference type="SAM" id="SignalP"/>
    </source>
</evidence>
<dbReference type="InterPro" id="IPR000531">
    <property type="entry name" value="Beta-barrel_TonB"/>
</dbReference>
<dbReference type="InterPro" id="IPR036942">
    <property type="entry name" value="Beta-barrel_TonB_sf"/>
</dbReference>
<dbReference type="SUPFAM" id="SSF56935">
    <property type="entry name" value="Porins"/>
    <property type="match status" value="1"/>
</dbReference>
<evidence type="ECO:0000259" key="12">
    <source>
        <dbReference type="Pfam" id="PF07715"/>
    </source>
</evidence>
<dbReference type="eggNOG" id="COG4771">
    <property type="taxonomic scope" value="Bacteria"/>
</dbReference>
<feature type="domain" description="TonB-dependent receptor-like beta-barrel" evidence="11">
    <location>
        <begin position="364"/>
        <end position="849"/>
    </location>
</feature>
<evidence type="ECO:0000256" key="6">
    <source>
        <dbReference type="ARBA" id="ARBA00023136"/>
    </source>
</evidence>
<feature type="signal peptide" evidence="10">
    <location>
        <begin position="1"/>
        <end position="25"/>
    </location>
</feature>
<comment type="subcellular location">
    <subcellularLocation>
        <location evidence="1 8">Cell outer membrane</location>
        <topology evidence="1 8">Multi-pass membrane protein</topology>
    </subcellularLocation>
</comment>
<organism evidence="13 14">
    <name type="scientific">Congregibacter litoralis KT71</name>
    <dbReference type="NCBI Taxonomy" id="314285"/>
    <lineage>
        <taxon>Bacteria</taxon>
        <taxon>Pseudomonadati</taxon>
        <taxon>Pseudomonadota</taxon>
        <taxon>Gammaproteobacteria</taxon>
        <taxon>Cellvibrionales</taxon>
        <taxon>Halieaceae</taxon>
        <taxon>Congregibacter</taxon>
    </lineage>
</organism>
<reference evidence="13 14" key="2">
    <citation type="journal article" date="2009" name="PLoS ONE">
        <title>The photosynthetic apparatus and its regulation in the aerobic gammaproteobacterium Congregibacter litoralis gen. nov., sp. nov.</title>
        <authorList>
            <person name="Spring S."/>
            <person name="Lunsdorf H."/>
            <person name="Fuchs B.M."/>
            <person name="Tindall B.J."/>
        </authorList>
    </citation>
    <scope>NUCLEOTIDE SEQUENCE [LARGE SCALE GENOMIC DNA]</scope>
    <source>
        <strain evidence="13">KT71</strain>
    </source>
</reference>
<dbReference type="Pfam" id="PF00593">
    <property type="entry name" value="TonB_dep_Rec_b-barrel"/>
    <property type="match status" value="1"/>
</dbReference>
<dbReference type="Proteomes" id="UP000019205">
    <property type="component" value="Chromosome"/>
</dbReference>
<dbReference type="AlphaFoldDB" id="A4A9T2"/>
<keyword evidence="6 8" id="KW-0472">Membrane</keyword>
<dbReference type="HOGENOM" id="CLU_010745_0_1_6"/>
<keyword evidence="14" id="KW-1185">Reference proteome</keyword>
<keyword evidence="4 8" id="KW-0812">Transmembrane</keyword>
<dbReference type="Pfam" id="PF07715">
    <property type="entry name" value="Plug"/>
    <property type="match status" value="1"/>
</dbReference>
<dbReference type="InterPro" id="IPR012910">
    <property type="entry name" value="Plug_dom"/>
</dbReference>
<evidence type="ECO:0000313" key="14">
    <source>
        <dbReference type="Proteomes" id="UP000019205"/>
    </source>
</evidence>
<accession>A4A9T2</accession>
<evidence type="ECO:0000313" key="13">
    <source>
        <dbReference type="EMBL" id="EAQ97249.1"/>
    </source>
</evidence>
<dbReference type="Gene3D" id="2.170.130.10">
    <property type="entry name" value="TonB-dependent receptor, plug domain"/>
    <property type="match status" value="1"/>
</dbReference>
<dbReference type="PANTHER" id="PTHR47234:SF2">
    <property type="entry name" value="TONB-DEPENDENT RECEPTOR"/>
    <property type="match status" value="1"/>
</dbReference>
<comment type="similarity">
    <text evidence="8 9">Belongs to the TonB-dependent receptor family.</text>
</comment>
<keyword evidence="13" id="KW-0675">Receptor</keyword>
<evidence type="ECO:0000256" key="7">
    <source>
        <dbReference type="ARBA" id="ARBA00023237"/>
    </source>
</evidence>
<dbReference type="PROSITE" id="PS52016">
    <property type="entry name" value="TONB_DEPENDENT_REC_3"/>
    <property type="match status" value="1"/>
</dbReference>
<evidence type="ECO:0000256" key="2">
    <source>
        <dbReference type="ARBA" id="ARBA00022448"/>
    </source>
</evidence>